<protein>
    <submittedName>
        <fullName evidence="1">Uncharacterized protein</fullName>
    </submittedName>
</protein>
<dbReference type="Pfam" id="PF05674">
    <property type="entry name" value="DUF816"/>
    <property type="match status" value="1"/>
</dbReference>
<dbReference type="KEGG" id="vg:1403940"/>
<name>S5G6B8_NPVAC</name>
<gene>
    <name evidence="1" type="ORF">bAcMK109</name>
</gene>
<organism evidence="1">
    <name type="scientific">Autographa californica nuclear polyhedrosis virus</name>
    <name type="common">AcMNPV</name>
    <dbReference type="NCBI Taxonomy" id="46015"/>
    <lineage>
        <taxon>Viruses</taxon>
        <taxon>Viruses incertae sedis</taxon>
        <taxon>Naldaviricetes</taxon>
        <taxon>Lefavirales</taxon>
        <taxon>Baculoviridae</taxon>
        <taxon>Alphabaculovirus</taxon>
        <taxon>Alphabaculovirus aucalifornicae</taxon>
    </lineage>
</organism>
<evidence type="ECO:0000313" key="1">
    <source>
        <dbReference type="EMBL" id="AGQ56810.1"/>
    </source>
</evidence>
<sequence length="110" mass="12548">MFGKSRQSSHGRTSFVDKRVATKIFIEAFEYSYTNTNAISMDKTDEFDFIKPALKPLPDARPPSLLANVMNERKRKLQNTNSTAKCLLPAPPPQLRKLEKKNHLLPLFSL</sequence>
<dbReference type="EMBL" id="KF022001">
    <property type="protein sequence ID" value="AGQ56810.1"/>
    <property type="molecule type" value="Genomic_DNA"/>
</dbReference>
<reference evidence="1" key="1">
    <citation type="journal article" date="2013" name="J. Virol.">
        <title>The Autographa californica multiple nucleopolyhedrovirus ORF78 is essential for budded virus production and general occlusion body formation.</title>
        <authorList>
            <person name="Tao X.Y."/>
            <person name="Choi J.Y."/>
            <person name="Kim W.J."/>
            <person name="Lee J.H."/>
            <person name="Liu Q."/>
            <person name="Kim S.E."/>
            <person name="An S.B."/>
            <person name="Lee S.H."/>
            <person name="Woo S.D."/>
            <person name="Jin B.R."/>
            <person name="Je Y.H."/>
        </authorList>
    </citation>
    <scope>NUCLEOTIDE SEQUENCE</scope>
    <source>
        <strain evidence="1">C6</strain>
    </source>
</reference>
<dbReference type="InterPro" id="IPR008534">
    <property type="entry name" value="DUF816"/>
</dbReference>
<accession>S5G6B8</accession>
<organismHost>
    <name type="scientific">Lepidoptera</name>
    <name type="common">moths &amp; butterflies</name>
    <dbReference type="NCBI Taxonomy" id="7088"/>
</organismHost>
<dbReference type="OrthoDB" id="8415at10239"/>
<proteinExistence type="predicted"/>